<comment type="similarity">
    <text evidence="1">Belongs to the HypE family.</text>
</comment>
<dbReference type="Gene3D" id="3.90.650.10">
    <property type="entry name" value="PurM-like C-terminal domain"/>
    <property type="match status" value="1"/>
</dbReference>
<accession>A0A662D7A9</accession>
<evidence type="ECO:0000259" key="2">
    <source>
        <dbReference type="Pfam" id="PF00586"/>
    </source>
</evidence>
<organism evidence="4 5">
    <name type="scientific">Aerophobetes bacterium</name>
    <dbReference type="NCBI Taxonomy" id="2030807"/>
    <lineage>
        <taxon>Bacteria</taxon>
        <taxon>Candidatus Aerophobota</taxon>
    </lineage>
</organism>
<dbReference type="InterPro" id="IPR010918">
    <property type="entry name" value="PurM-like_C_dom"/>
</dbReference>
<protein>
    <submittedName>
        <fullName evidence="4">Hydrogenase expression/formation protein</fullName>
    </submittedName>
</protein>
<dbReference type="SUPFAM" id="SSF56042">
    <property type="entry name" value="PurM C-terminal domain-like"/>
    <property type="match status" value="1"/>
</dbReference>
<dbReference type="EMBL" id="QMQA01000231">
    <property type="protein sequence ID" value="RLE11654.1"/>
    <property type="molecule type" value="Genomic_DNA"/>
</dbReference>
<proteinExistence type="inferred from homology"/>
<dbReference type="Pfam" id="PF00586">
    <property type="entry name" value="AIRS"/>
    <property type="match status" value="1"/>
</dbReference>
<evidence type="ECO:0000259" key="3">
    <source>
        <dbReference type="Pfam" id="PF02769"/>
    </source>
</evidence>
<evidence type="ECO:0000256" key="1">
    <source>
        <dbReference type="ARBA" id="ARBA00006243"/>
    </source>
</evidence>
<dbReference type="InterPro" id="IPR036921">
    <property type="entry name" value="PurM-like_N_sf"/>
</dbReference>
<feature type="domain" description="PurM-like C-terminal" evidence="3">
    <location>
        <begin position="179"/>
        <end position="339"/>
    </location>
</feature>
<dbReference type="InterPro" id="IPR016188">
    <property type="entry name" value="PurM-like_N"/>
</dbReference>
<dbReference type="SUPFAM" id="SSF55326">
    <property type="entry name" value="PurM N-terminal domain-like"/>
    <property type="match status" value="1"/>
</dbReference>
<dbReference type="AlphaFoldDB" id="A0A662D7A9"/>
<dbReference type="InterPro" id="IPR036676">
    <property type="entry name" value="PurM-like_C_sf"/>
</dbReference>
<feature type="domain" description="PurM-like N-terminal" evidence="2">
    <location>
        <begin position="61"/>
        <end position="165"/>
    </location>
</feature>
<comment type="caution">
    <text evidence="4">The sequence shown here is derived from an EMBL/GenBank/DDBJ whole genome shotgun (WGS) entry which is preliminary data.</text>
</comment>
<dbReference type="GO" id="GO:0051604">
    <property type="term" value="P:protein maturation"/>
    <property type="evidence" value="ECO:0007669"/>
    <property type="project" value="TreeGrafter"/>
</dbReference>
<evidence type="ECO:0000313" key="5">
    <source>
        <dbReference type="Proteomes" id="UP000280417"/>
    </source>
</evidence>
<dbReference type="PANTHER" id="PTHR30303:SF4">
    <property type="entry name" value="HYDROGENASE EXPRESSION_FORMATION PROTEIN HYPE"/>
    <property type="match status" value="1"/>
</dbReference>
<dbReference type="Pfam" id="PF02769">
    <property type="entry name" value="AIRS_C"/>
    <property type="match status" value="1"/>
</dbReference>
<reference evidence="4 5" key="1">
    <citation type="submission" date="2018-06" db="EMBL/GenBank/DDBJ databases">
        <title>Extensive metabolic versatility and redundancy in microbially diverse, dynamic hydrothermal sediments.</title>
        <authorList>
            <person name="Dombrowski N."/>
            <person name="Teske A."/>
            <person name="Baker B.J."/>
        </authorList>
    </citation>
    <scope>NUCLEOTIDE SEQUENCE [LARGE SCALE GENOMIC DNA]</scope>
    <source>
        <strain evidence="4">B3_G15</strain>
    </source>
</reference>
<name>A0A662D7A9_UNCAE</name>
<dbReference type="InterPro" id="IPR011854">
    <property type="entry name" value="HypE"/>
</dbReference>
<dbReference type="Proteomes" id="UP000280417">
    <property type="component" value="Unassembled WGS sequence"/>
</dbReference>
<gene>
    <name evidence="4" type="ORF">DRJ04_07630</name>
</gene>
<sequence>MTDKRIVDRNLTAYINKQKTTAMASKKISRLSSGKIDPHILQEFFSSLPKDESVVVGPGIGKDAAVVDVDGRFVAVKTDPITFTSKNLGWYVLNINANDIACVGAVPCWFLVTLLLPPQQKENFLHQFFRQLSQACQELKIHLVGGHTEVTPAVKRPVAIGHMIGKLQGKKIINNSDAKPGDVILLTKGLAIEGTHVIYQEKKRELIRELSSPLLKRMKDFLKNPGISVVKEATVATASVDVHCMHDPTEGGLIAGLWEIATASEVGVRIKEENIPVYKETKLICKKFNLDPLSLLASGALLIVTEKKEAEKLLSIYRKSGITCAKIGEVVSQKEGISIIKKEKVLTFPAPPKDELNKLF</sequence>
<dbReference type="Gene3D" id="3.30.1330.10">
    <property type="entry name" value="PurM-like, N-terminal domain"/>
    <property type="match status" value="1"/>
</dbReference>
<dbReference type="CDD" id="cd06061">
    <property type="entry name" value="PurM-like1"/>
    <property type="match status" value="1"/>
</dbReference>
<dbReference type="PIRSF" id="PIRSF005644">
    <property type="entry name" value="Hdrgns_mtr_HypE"/>
    <property type="match status" value="1"/>
</dbReference>
<dbReference type="PANTHER" id="PTHR30303">
    <property type="entry name" value="HYDROGENASE ISOENZYMES FORMATION PROTEIN HYPE"/>
    <property type="match status" value="1"/>
</dbReference>
<evidence type="ECO:0000313" key="4">
    <source>
        <dbReference type="EMBL" id="RLE11654.1"/>
    </source>
</evidence>